<dbReference type="WBParaSite" id="maker-unitig_41698-snap-gene-0.2-mRNA-1">
    <property type="protein sequence ID" value="maker-unitig_41698-snap-gene-0.2-mRNA-1"/>
    <property type="gene ID" value="maker-unitig_41698-snap-gene-0.2"/>
</dbReference>
<evidence type="ECO:0000313" key="3">
    <source>
        <dbReference type="WBParaSite" id="maker-unitig_41698-snap-gene-0.2-mRNA-1"/>
    </source>
</evidence>
<evidence type="ECO:0000256" key="1">
    <source>
        <dbReference type="SAM" id="MobiDB-lite"/>
    </source>
</evidence>
<dbReference type="Proteomes" id="UP000095280">
    <property type="component" value="Unplaced"/>
</dbReference>
<reference evidence="3" key="1">
    <citation type="submission" date="2016-11" db="UniProtKB">
        <authorList>
            <consortium name="WormBaseParasite"/>
        </authorList>
    </citation>
    <scope>IDENTIFICATION</scope>
</reference>
<dbReference type="Gene3D" id="3.10.20.870">
    <property type="entry name" value="PFU (PLAA family ubiquitin binding), C-terminal domain"/>
    <property type="match status" value="1"/>
</dbReference>
<feature type="region of interest" description="Disordered" evidence="1">
    <location>
        <begin position="1"/>
        <end position="29"/>
    </location>
</feature>
<evidence type="ECO:0000313" key="2">
    <source>
        <dbReference type="Proteomes" id="UP000095280"/>
    </source>
</evidence>
<protein>
    <submittedName>
        <fullName evidence="3">PFU domain-containing protein</fullName>
    </submittedName>
</protein>
<dbReference type="InterPro" id="IPR038122">
    <property type="entry name" value="PFU_sf"/>
</dbReference>
<organism evidence="2 3">
    <name type="scientific">Macrostomum lignano</name>
    <dbReference type="NCBI Taxonomy" id="282301"/>
    <lineage>
        <taxon>Eukaryota</taxon>
        <taxon>Metazoa</taxon>
        <taxon>Spiralia</taxon>
        <taxon>Lophotrochozoa</taxon>
        <taxon>Platyhelminthes</taxon>
        <taxon>Rhabditophora</taxon>
        <taxon>Macrostomorpha</taxon>
        <taxon>Macrostomida</taxon>
        <taxon>Macrostomidae</taxon>
        <taxon>Macrostomum</taxon>
    </lineage>
</organism>
<accession>A0A1I8FNS7</accession>
<dbReference type="AlphaFoldDB" id="A0A1I8FNS7"/>
<keyword evidence="2" id="KW-1185">Reference proteome</keyword>
<sequence length="373" mass="38974">WQKVGDVVGGEGGETVNSGGGGSGGCGSGGQTRFEGQDYDFVFTVDILGSLLKRFIDKHLLPQAYLDQVAQFIRTNAGETPTISQGTYADPYTGSGRYIPGSGTSDGGTGGGFSDPFTGGNRYVPGGAGLEAALAADEESPRELKANCNNMAGLRKKLGELAASVPADLPDRLGALVESGISQGDSADARLILSIADTALNGVSDCSLPCCLMCCEWLADFLWLLRSYGRLISPVQPVPVGGSSRPSARVLQLTGCSNCCTRMLAKAGSALKDEPAFLVVVSVGNLLLTRPGSAVRAKDLGFEAAAAPVHGYQLFCEADRSRHGRELPVLSQRPSKTEVSIGPCRLRLNVDSLCCLIFVSHSFHSISVSLPLL</sequence>
<proteinExistence type="predicted"/>
<name>A0A1I8FNS7_9PLAT</name>
<feature type="compositionally biased region" description="Gly residues" evidence="1">
    <location>
        <begin position="7"/>
        <end position="29"/>
    </location>
</feature>